<dbReference type="Gene3D" id="1.20.58.1460">
    <property type="match status" value="1"/>
</dbReference>
<dbReference type="PANTHER" id="PTHR30319">
    <property type="entry name" value="PHENYLACETIC ACID REGULATOR-RELATED TRANSCRIPTIONAL REPRESSOR"/>
    <property type="match status" value="1"/>
</dbReference>
<dbReference type="Proteomes" id="UP001597474">
    <property type="component" value="Unassembled WGS sequence"/>
</dbReference>
<dbReference type="RefSeq" id="WP_386373195.1">
    <property type="nucleotide sequence ID" value="NZ_JBHUMP010000005.1"/>
</dbReference>
<reference evidence="4" key="1">
    <citation type="journal article" date="2019" name="Int. J. Syst. Evol. Microbiol.">
        <title>The Global Catalogue of Microorganisms (GCM) 10K type strain sequencing project: providing services to taxonomists for standard genome sequencing and annotation.</title>
        <authorList>
            <consortium name="The Broad Institute Genomics Platform"/>
            <consortium name="The Broad Institute Genome Sequencing Center for Infectious Disease"/>
            <person name="Wu L."/>
            <person name="Ma J."/>
        </authorList>
    </citation>
    <scope>NUCLEOTIDE SEQUENCE [LARGE SCALE GENOMIC DNA]</scope>
    <source>
        <strain evidence="4">TISTR 2562</strain>
    </source>
</reference>
<name>A0ABW5U382_9RHOB</name>
<sequence>MDRPAFTQLISALSGDRTPRVWSLLVTVFGELAQEREARISGSVLSQLTELIGIKPEAMRVALHRLRKDGWIDSQRQGRNSAYFLTDWGRAQSAAASPRIYASEPESDDAWLVLTDPGQPAAADATGGAWISSNMLIAPRPPELAGLFATRIDAGAALPGWMTGKICSAETAELSRDLAQRLQVVQRSTAQSSGLSPLQCAALRVLIVHSWRRIVLKIPALPDRYFPAPWAGAQCRQSVTALLAQLPKPALADLEAVIAG</sequence>
<comment type="caution">
    <text evidence="3">The sequence shown here is derived from an EMBL/GenBank/DDBJ whole genome shotgun (WGS) entry which is preliminary data.</text>
</comment>
<dbReference type="PIRSF" id="PIRSF020623">
    <property type="entry name" value="PaaX"/>
    <property type="match status" value="1"/>
</dbReference>
<evidence type="ECO:0000313" key="3">
    <source>
        <dbReference type="EMBL" id="MFD2739506.1"/>
    </source>
</evidence>
<keyword evidence="4" id="KW-1185">Reference proteome</keyword>
<dbReference type="SUPFAM" id="SSF46785">
    <property type="entry name" value="Winged helix' DNA-binding domain"/>
    <property type="match status" value="1"/>
</dbReference>
<dbReference type="EMBL" id="JBHUMP010000005">
    <property type="protein sequence ID" value="MFD2739506.1"/>
    <property type="molecule type" value="Genomic_DNA"/>
</dbReference>
<dbReference type="InterPro" id="IPR012906">
    <property type="entry name" value="PaaX-like_N"/>
</dbReference>
<dbReference type="PANTHER" id="PTHR30319:SF1">
    <property type="entry name" value="TRANSCRIPTIONAL REPRESSOR PAAX"/>
    <property type="match status" value="1"/>
</dbReference>
<dbReference type="InterPro" id="IPR036390">
    <property type="entry name" value="WH_DNA-bd_sf"/>
</dbReference>
<evidence type="ECO:0000259" key="2">
    <source>
        <dbReference type="Pfam" id="PF08223"/>
    </source>
</evidence>
<evidence type="ECO:0000259" key="1">
    <source>
        <dbReference type="Pfam" id="PF07848"/>
    </source>
</evidence>
<proteinExistence type="predicted"/>
<gene>
    <name evidence="3" type="ORF">ACFSUD_08005</name>
</gene>
<dbReference type="Gene3D" id="3.30.70.2670">
    <property type="match status" value="1"/>
</dbReference>
<dbReference type="InterPro" id="IPR036388">
    <property type="entry name" value="WH-like_DNA-bd_sf"/>
</dbReference>
<dbReference type="Pfam" id="PF07848">
    <property type="entry name" value="PaaX"/>
    <property type="match status" value="1"/>
</dbReference>
<organism evidence="3 4">
    <name type="scientific">Sulfitobacter aestuarii</name>
    <dbReference type="NCBI Taxonomy" id="2161676"/>
    <lineage>
        <taxon>Bacteria</taxon>
        <taxon>Pseudomonadati</taxon>
        <taxon>Pseudomonadota</taxon>
        <taxon>Alphaproteobacteria</taxon>
        <taxon>Rhodobacterales</taxon>
        <taxon>Roseobacteraceae</taxon>
        <taxon>Sulfitobacter</taxon>
    </lineage>
</organism>
<evidence type="ECO:0000313" key="4">
    <source>
        <dbReference type="Proteomes" id="UP001597474"/>
    </source>
</evidence>
<protein>
    <submittedName>
        <fullName evidence="3">PaaX family transcriptional regulator C-terminal domain-containing protein</fullName>
    </submittedName>
</protein>
<dbReference type="Pfam" id="PF08223">
    <property type="entry name" value="PaaX_C"/>
    <property type="match status" value="1"/>
</dbReference>
<dbReference type="Gene3D" id="1.10.10.10">
    <property type="entry name" value="Winged helix-like DNA-binding domain superfamily/Winged helix DNA-binding domain"/>
    <property type="match status" value="1"/>
</dbReference>
<dbReference type="InterPro" id="IPR013225">
    <property type="entry name" value="PaaX_C"/>
</dbReference>
<feature type="domain" description="Transcriptional repressor PaaX-like N-terminal" evidence="1">
    <location>
        <begin position="22"/>
        <end position="87"/>
    </location>
</feature>
<dbReference type="InterPro" id="IPR011965">
    <property type="entry name" value="PaaX_trns_reg"/>
</dbReference>
<feature type="domain" description="Transcriptional repressor PaaX-like C-terminal" evidence="2">
    <location>
        <begin position="175"/>
        <end position="250"/>
    </location>
</feature>
<accession>A0ABW5U382</accession>